<dbReference type="AlphaFoldDB" id="A0A8W8M958"/>
<dbReference type="InterPro" id="IPR000832">
    <property type="entry name" value="GPCR_2_secretin-like"/>
</dbReference>
<protein>
    <recommendedName>
        <fullName evidence="16">Calcitonin gene-related peptide type 1 receptor</fullName>
    </recommendedName>
</protein>
<feature type="transmembrane region" description="Helical" evidence="11">
    <location>
        <begin position="146"/>
        <end position="166"/>
    </location>
</feature>
<feature type="transmembrane region" description="Helical" evidence="11">
    <location>
        <begin position="307"/>
        <end position="326"/>
    </location>
</feature>
<dbReference type="Gene3D" id="1.20.1070.10">
    <property type="entry name" value="Rhodopsin 7-helix transmembrane proteins"/>
    <property type="match status" value="1"/>
</dbReference>
<feature type="domain" description="G-protein coupled receptors family 2 profile 2" evidence="13">
    <location>
        <begin position="109"/>
        <end position="354"/>
    </location>
</feature>
<feature type="transmembrane region" description="Helical" evidence="11">
    <location>
        <begin position="332"/>
        <end position="353"/>
    </location>
</feature>
<keyword evidence="9" id="KW-0325">Glycoprotein</keyword>
<feature type="transmembrane region" description="Helical" evidence="11">
    <location>
        <begin position="219"/>
        <end position="240"/>
    </location>
</feature>
<dbReference type="SUPFAM" id="SSF81321">
    <property type="entry name" value="Family A G protein-coupled receptor-like"/>
    <property type="match status" value="1"/>
</dbReference>
<proteinExistence type="inferred from homology"/>
<dbReference type="PANTHER" id="PTHR45620">
    <property type="entry name" value="PDF RECEPTOR-LIKE PROTEIN-RELATED"/>
    <property type="match status" value="1"/>
</dbReference>
<evidence type="ECO:0000256" key="5">
    <source>
        <dbReference type="ARBA" id="ARBA00022989"/>
    </source>
</evidence>
<organism evidence="14 15">
    <name type="scientific">Magallana gigas</name>
    <name type="common">Pacific oyster</name>
    <name type="synonym">Crassostrea gigas</name>
    <dbReference type="NCBI Taxonomy" id="29159"/>
    <lineage>
        <taxon>Eukaryota</taxon>
        <taxon>Metazoa</taxon>
        <taxon>Spiralia</taxon>
        <taxon>Lophotrochozoa</taxon>
        <taxon>Mollusca</taxon>
        <taxon>Bivalvia</taxon>
        <taxon>Autobranchia</taxon>
        <taxon>Pteriomorphia</taxon>
        <taxon>Ostreida</taxon>
        <taxon>Ostreoidea</taxon>
        <taxon>Ostreidae</taxon>
        <taxon>Magallana</taxon>
    </lineage>
</organism>
<feature type="transmembrane region" description="Helical" evidence="11">
    <location>
        <begin position="186"/>
        <end position="207"/>
    </location>
</feature>
<keyword evidence="10" id="KW-0807">Transducer</keyword>
<evidence type="ECO:0000256" key="8">
    <source>
        <dbReference type="ARBA" id="ARBA00023170"/>
    </source>
</evidence>
<dbReference type="InterPro" id="IPR017983">
    <property type="entry name" value="GPCR_2_secretin-like_CS"/>
</dbReference>
<evidence type="ECO:0000256" key="10">
    <source>
        <dbReference type="ARBA" id="ARBA00023224"/>
    </source>
</evidence>
<evidence type="ECO:0000313" key="15">
    <source>
        <dbReference type="Proteomes" id="UP000005408"/>
    </source>
</evidence>
<dbReference type="PRINTS" id="PR00249">
    <property type="entry name" value="GPCRSECRETIN"/>
</dbReference>
<dbReference type="EnsemblMetazoa" id="G31889.1">
    <property type="protein sequence ID" value="G31889.1:cds"/>
    <property type="gene ID" value="G31889"/>
</dbReference>
<feature type="domain" description="G-protein coupled receptors family 2 profile 1" evidence="12">
    <location>
        <begin position="3"/>
        <end position="90"/>
    </location>
</feature>
<evidence type="ECO:0000256" key="9">
    <source>
        <dbReference type="ARBA" id="ARBA00023180"/>
    </source>
</evidence>
<dbReference type="GO" id="GO:0007188">
    <property type="term" value="P:adenylate cyclase-modulating G protein-coupled receptor signaling pathway"/>
    <property type="evidence" value="ECO:0007669"/>
    <property type="project" value="TreeGrafter"/>
</dbReference>
<feature type="transmembrane region" description="Helical" evidence="11">
    <location>
        <begin position="110"/>
        <end position="134"/>
    </location>
</feature>
<comment type="similarity">
    <text evidence="2">Belongs to the G-protein coupled receptor 2 family.</text>
</comment>
<dbReference type="Gene3D" id="4.10.1240.10">
    <property type="entry name" value="GPCR, family 2, extracellular hormone receptor domain"/>
    <property type="match status" value="1"/>
</dbReference>
<evidence type="ECO:0000256" key="2">
    <source>
        <dbReference type="ARBA" id="ARBA00005314"/>
    </source>
</evidence>
<dbReference type="PROSITE" id="PS50261">
    <property type="entry name" value="G_PROTEIN_RECEP_F2_4"/>
    <property type="match status" value="1"/>
</dbReference>
<name>A0A8W8M958_MAGGI</name>
<feature type="transmembrane region" description="Helical" evidence="11">
    <location>
        <begin position="260"/>
        <end position="286"/>
    </location>
</feature>
<comment type="subcellular location">
    <subcellularLocation>
        <location evidence="1">Cell membrane</location>
        <topology evidence="1">Multi-pass membrane protein</topology>
    </subcellularLocation>
</comment>
<evidence type="ECO:0000259" key="13">
    <source>
        <dbReference type="PROSITE" id="PS50261"/>
    </source>
</evidence>
<evidence type="ECO:0000256" key="1">
    <source>
        <dbReference type="ARBA" id="ARBA00004651"/>
    </source>
</evidence>
<dbReference type="InterPro" id="IPR036445">
    <property type="entry name" value="GPCR_2_extracell_dom_sf"/>
</dbReference>
<dbReference type="PROSITE" id="PS00650">
    <property type="entry name" value="G_PROTEIN_RECEP_F2_2"/>
    <property type="match status" value="1"/>
</dbReference>
<evidence type="ECO:0000256" key="7">
    <source>
        <dbReference type="ARBA" id="ARBA00023136"/>
    </source>
</evidence>
<evidence type="ECO:0000256" key="6">
    <source>
        <dbReference type="ARBA" id="ARBA00023040"/>
    </source>
</evidence>
<keyword evidence="6" id="KW-0297">G-protein coupled receptor</keyword>
<keyword evidence="15" id="KW-1185">Reference proteome</keyword>
<dbReference type="PROSITE" id="PS50227">
    <property type="entry name" value="G_PROTEIN_RECEP_F2_3"/>
    <property type="match status" value="1"/>
</dbReference>
<dbReference type="Pfam" id="PF02793">
    <property type="entry name" value="HRM"/>
    <property type="match status" value="1"/>
</dbReference>
<keyword evidence="7 11" id="KW-0472">Membrane</keyword>
<keyword evidence="8" id="KW-0675">Receptor</keyword>
<dbReference type="InterPro" id="IPR050332">
    <property type="entry name" value="GPCR_2"/>
</dbReference>
<dbReference type="PANTHER" id="PTHR45620:SF42">
    <property type="entry name" value="G-PROTEIN COUPLED RECEPTOR SEB-2"/>
    <property type="match status" value="1"/>
</dbReference>
<keyword evidence="5 11" id="KW-1133">Transmembrane helix</keyword>
<accession>A0A8W8M958</accession>
<dbReference type="GO" id="GO:0007166">
    <property type="term" value="P:cell surface receptor signaling pathway"/>
    <property type="evidence" value="ECO:0007669"/>
    <property type="project" value="InterPro"/>
</dbReference>
<keyword evidence="4 11" id="KW-0812">Transmembrane</keyword>
<sequence>MEMCDFGPYPADGRIYCNATFDGVQCWNYTVAGSLTIGACPQNHPNSILFDNPAGFSYRKCDANGEWWSRNKNATHEFTKTDYRPCASLYTLQKANSILAVDKNRVKLVMYIYISGYVLSVMLLILALMIFGAFKQLHCKRVTIHSNLFVSFILSGASWVIYYSLMMSDSLESNQRPIWCYFMHGLALYTTLCKYAWMLSEGVFLHFSLMQVFSSRNKLLITCCIIGWVLPGVIIGAYCIVRTIVGEKKLERCWTETRPFIWIISIPIILSLVLNIIFLINIMRILSSKLRSVNRRNGNQYKKTARAILILVPLLGLQNILMPVVIDSLAYKIFAALVTSYQGALVAVLFCFLNGEVLTIIKRKLCNCCSNSREETEKISLKSSTRRLQTDQEEAEVFLDGCASSV</sequence>
<dbReference type="InterPro" id="IPR001879">
    <property type="entry name" value="GPCR_2_extracellular_dom"/>
</dbReference>
<reference evidence="14" key="1">
    <citation type="submission" date="2022-08" db="UniProtKB">
        <authorList>
            <consortium name="EnsemblMetazoa"/>
        </authorList>
    </citation>
    <scope>IDENTIFICATION</scope>
    <source>
        <strain evidence="14">05x7-T-G4-1.051#20</strain>
    </source>
</reference>
<dbReference type="GO" id="GO:0008528">
    <property type="term" value="F:G protein-coupled peptide receptor activity"/>
    <property type="evidence" value="ECO:0007669"/>
    <property type="project" value="TreeGrafter"/>
</dbReference>
<dbReference type="Proteomes" id="UP000005408">
    <property type="component" value="Unassembled WGS sequence"/>
</dbReference>
<evidence type="ECO:0000313" key="14">
    <source>
        <dbReference type="EnsemblMetazoa" id="G31889.1:cds"/>
    </source>
</evidence>
<evidence type="ECO:0000256" key="4">
    <source>
        <dbReference type="ARBA" id="ARBA00022692"/>
    </source>
</evidence>
<keyword evidence="3" id="KW-1003">Cell membrane</keyword>
<dbReference type="PROSITE" id="PS00649">
    <property type="entry name" value="G_PROTEIN_RECEP_F2_1"/>
    <property type="match status" value="1"/>
</dbReference>
<dbReference type="Pfam" id="PF00002">
    <property type="entry name" value="7tm_2"/>
    <property type="match status" value="1"/>
</dbReference>
<dbReference type="SUPFAM" id="SSF111418">
    <property type="entry name" value="Hormone receptor domain"/>
    <property type="match status" value="1"/>
</dbReference>
<evidence type="ECO:0000259" key="12">
    <source>
        <dbReference type="PROSITE" id="PS50227"/>
    </source>
</evidence>
<evidence type="ECO:0000256" key="3">
    <source>
        <dbReference type="ARBA" id="ARBA00022475"/>
    </source>
</evidence>
<dbReference type="InterPro" id="IPR017981">
    <property type="entry name" value="GPCR_2-like_7TM"/>
</dbReference>
<dbReference type="GO" id="GO:0005886">
    <property type="term" value="C:plasma membrane"/>
    <property type="evidence" value="ECO:0007669"/>
    <property type="project" value="UniProtKB-SubCell"/>
</dbReference>
<evidence type="ECO:0008006" key="16">
    <source>
        <dbReference type="Google" id="ProtNLM"/>
    </source>
</evidence>
<evidence type="ECO:0000256" key="11">
    <source>
        <dbReference type="SAM" id="Phobius"/>
    </source>
</evidence>